<proteinExistence type="predicted"/>
<dbReference type="SUPFAM" id="SSF56529">
    <property type="entry name" value="FAH"/>
    <property type="match status" value="1"/>
</dbReference>
<evidence type="ECO:0000313" key="2">
    <source>
        <dbReference type="EMBL" id="GES24375.1"/>
    </source>
</evidence>
<reference evidence="2 3" key="1">
    <citation type="submission" date="2019-10" db="EMBL/GenBank/DDBJ databases">
        <title>Whole genome shotgun sequence of Acrocarpospora pleiomorpha NBRC 16267.</title>
        <authorList>
            <person name="Ichikawa N."/>
            <person name="Kimura A."/>
            <person name="Kitahashi Y."/>
            <person name="Komaki H."/>
            <person name="Oguchi A."/>
        </authorList>
    </citation>
    <scope>NUCLEOTIDE SEQUENCE [LARGE SCALE GENOMIC DNA]</scope>
    <source>
        <strain evidence="2 3">NBRC 16267</strain>
    </source>
</reference>
<comment type="caution">
    <text evidence="2">The sequence shown here is derived from an EMBL/GenBank/DDBJ whole genome shotgun (WGS) entry which is preliminary data.</text>
</comment>
<dbReference type="Gene3D" id="3.90.850.10">
    <property type="entry name" value="Fumarylacetoacetase-like, C-terminal domain"/>
    <property type="match status" value="1"/>
</dbReference>
<feature type="compositionally biased region" description="Basic and acidic residues" evidence="1">
    <location>
        <begin position="21"/>
        <end position="48"/>
    </location>
</feature>
<gene>
    <name evidence="2" type="ORF">Aple_072740</name>
</gene>
<dbReference type="InterPro" id="IPR036663">
    <property type="entry name" value="Fumarylacetoacetase_C_sf"/>
</dbReference>
<dbReference type="PANTHER" id="PTHR30143">
    <property type="entry name" value="ACID HYDRATASE"/>
    <property type="match status" value="1"/>
</dbReference>
<dbReference type="GO" id="GO:0005737">
    <property type="term" value="C:cytoplasm"/>
    <property type="evidence" value="ECO:0007669"/>
    <property type="project" value="TreeGrafter"/>
</dbReference>
<organism evidence="2 3">
    <name type="scientific">Acrocarpospora pleiomorpha</name>
    <dbReference type="NCBI Taxonomy" id="90975"/>
    <lineage>
        <taxon>Bacteria</taxon>
        <taxon>Bacillati</taxon>
        <taxon>Actinomycetota</taxon>
        <taxon>Actinomycetes</taxon>
        <taxon>Streptosporangiales</taxon>
        <taxon>Streptosporangiaceae</taxon>
        <taxon>Acrocarpospora</taxon>
    </lineage>
</organism>
<dbReference type="GO" id="GO:0008684">
    <property type="term" value="F:2-oxopent-4-enoate hydratase activity"/>
    <property type="evidence" value="ECO:0007669"/>
    <property type="project" value="TreeGrafter"/>
</dbReference>
<evidence type="ECO:0000313" key="3">
    <source>
        <dbReference type="Proteomes" id="UP000377595"/>
    </source>
</evidence>
<dbReference type="RefSeq" id="WP_218038674.1">
    <property type="nucleotide sequence ID" value="NZ_BAAAHM010000041.1"/>
</dbReference>
<feature type="region of interest" description="Disordered" evidence="1">
    <location>
        <begin position="1"/>
        <end position="48"/>
    </location>
</feature>
<dbReference type="AlphaFoldDB" id="A0A5M3XT23"/>
<sequence length="128" mass="14003">MDTLERDSLVGELLDPQAGRSADRPVHRAHDRRRVRDPTRPDRPPARLSDLDLRLAGCVLRRNGEIVGTGTGAAVLGSPLNALVWLANTLGAHGVTLEAGHTPPVIGRRDHRPRRASRTARTALRMFT</sequence>
<evidence type="ECO:0000256" key="1">
    <source>
        <dbReference type="SAM" id="MobiDB-lite"/>
    </source>
</evidence>
<dbReference type="Proteomes" id="UP000377595">
    <property type="component" value="Unassembled WGS sequence"/>
</dbReference>
<keyword evidence="3" id="KW-1185">Reference proteome</keyword>
<dbReference type="EMBL" id="BLAF01000051">
    <property type="protein sequence ID" value="GES24375.1"/>
    <property type="molecule type" value="Genomic_DNA"/>
</dbReference>
<dbReference type="InterPro" id="IPR050772">
    <property type="entry name" value="Hydratase-Decarb/MhpD_sf"/>
</dbReference>
<accession>A0A5M3XT23</accession>
<protein>
    <submittedName>
        <fullName evidence="2">Uncharacterized protein</fullName>
    </submittedName>
</protein>
<name>A0A5M3XT23_9ACTN</name>
<dbReference type="PANTHER" id="PTHR30143:SF0">
    <property type="entry name" value="2-KETO-4-PENTENOATE HYDRATASE"/>
    <property type="match status" value="1"/>
</dbReference>